<keyword evidence="1" id="KW-0175">Coiled coil</keyword>
<dbReference type="InterPro" id="IPR002525">
    <property type="entry name" value="Transp_IS110-like_N"/>
</dbReference>
<feature type="transmembrane region" description="Helical" evidence="2">
    <location>
        <begin position="198"/>
        <end position="220"/>
    </location>
</feature>
<dbReference type="NCBIfam" id="NF033542">
    <property type="entry name" value="transpos_IS110"/>
    <property type="match status" value="1"/>
</dbReference>
<dbReference type="EMBL" id="CACVAP010000041">
    <property type="protein sequence ID" value="CAA6803664.1"/>
    <property type="molecule type" value="Genomic_DNA"/>
</dbReference>
<dbReference type="Pfam" id="PF02371">
    <property type="entry name" value="Transposase_20"/>
    <property type="match status" value="1"/>
</dbReference>
<feature type="domain" description="Transposase IS116/IS110/IS902 C-terminal" evidence="4">
    <location>
        <begin position="200"/>
        <end position="284"/>
    </location>
</feature>
<dbReference type="GO" id="GO:0006313">
    <property type="term" value="P:DNA transposition"/>
    <property type="evidence" value="ECO:0007669"/>
    <property type="project" value="InterPro"/>
</dbReference>
<organism evidence="5">
    <name type="scientific">uncultured Sulfurovum sp</name>
    <dbReference type="NCBI Taxonomy" id="269237"/>
    <lineage>
        <taxon>Bacteria</taxon>
        <taxon>Pseudomonadati</taxon>
        <taxon>Campylobacterota</taxon>
        <taxon>Epsilonproteobacteria</taxon>
        <taxon>Campylobacterales</taxon>
        <taxon>Sulfurovaceae</taxon>
        <taxon>Sulfurovum</taxon>
        <taxon>environmental samples</taxon>
    </lineage>
</organism>
<keyword evidence="2" id="KW-1133">Transmembrane helix</keyword>
<dbReference type="GO" id="GO:0003677">
    <property type="term" value="F:DNA binding"/>
    <property type="evidence" value="ECO:0007669"/>
    <property type="project" value="InterPro"/>
</dbReference>
<dbReference type="InterPro" id="IPR047650">
    <property type="entry name" value="Transpos_IS110"/>
</dbReference>
<evidence type="ECO:0000256" key="2">
    <source>
        <dbReference type="SAM" id="Phobius"/>
    </source>
</evidence>
<dbReference type="PANTHER" id="PTHR33055:SF3">
    <property type="entry name" value="PUTATIVE TRANSPOSASE FOR IS117-RELATED"/>
    <property type="match status" value="1"/>
</dbReference>
<feature type="domain" description="Transposase IS110-like N-terminal" evidence="3">
    <location>
        <begin position="4"/>
        <end position="153"/>
    </location>
</feature>
<accession>A0A6S6SF70</accession>
<evidence type="ECO:0000259" key="3">
    <source>
        <dbReference type="Pfam" id="PF01548"/>
    </source>
</evidence>
<dbReference type="GO" id="GO:0004803">
    <property type="term" value="F:transposase activity"/>
    <property type="evidence" value="ECO:0007669"/>
    <property type="project" value="InterPro"/>
</dbReference>
<protein>
    <submittedName>
        <fullName evidence="5">IS110 family transposase</fullName>
    </submittedName>
</protein>
<evidence type="ECO:0000259" key="4">
    <source>
        <dbReference type="Pfam" id="PF02371"/>
    </source>
</evidence>
<sequence length="332" mass="37765">MYSIGLDVSKSSINIFISREELDLEIENNSKALNSLYSKLKKIYKKEIDKVVFVFEPTGSYSELLHQFCASKNIQIFMINPKQARNFSKAIAQRNKSDVIDARVLAQAISIARKNEIRIPTINPIVEEIKELMSYYKLKVKQRVQLSNHLEALSVKNSNKTLVKTIQKELKALKNQEETIIETINSIINKDEVLLKKYNAIISIKGIGNIAAIVLLHLFIKYSNANQRQIVSLTGLDPVVRESGTSVRGRSKISKAGARIYRGTLFMAAIVATIHNKQMKSFYERLKKKDKHTTVAQIAVIRKLVIIAHSLYKNEEMYDEDKYMKSTGVSNV</sequence>
<dbReference type="PANTHER" id="PTHR33055">
    <property type="entry name" value="TRANSPOSASE FOR INSERTION SEQUENCE ELEMENT IS1111A"/>
    <property type="match status" value="1"/>
</dbReference>
<keyword evidence="2" id="KW-0812">Transmembrane</keyword>
<evidence type="ECO:0000256" key="1">
    <source>
        <dbReference type="SAM" id="Coils"/>
    </source>
</evidence>
<name>A0A6S6SF70_9BACT</name>
<dbReference type="Pfam" id="PF01548">
    <property type="entry name" value="DEDD_Tnp_IS110"/>
    <property type="match status" value="1"/>
</dbReference>
<gene>
    <name evidence="5" type="ORF">HELGO_WM13982</name>
</gene>
<reference evidence="5" key="1">
    <citation type="submission" date="2020-01" db="EMBL/GenBank/DDBJ databases">
        <authorList>
            <person name="Meier V. D."/>
            <person name="Meier V D."/>
        </authorList>
    </citation>
    <scope>NUCLEOTIDE SEQUENCE</scope>
    <source>
        <strain evidence="5">HLG_WM_MAG_06</strain>
    </source>
</reference>
<proteinExistence type="predicted"/>
<keyword evidence="2" id="KW-0472">Membrane</keyword>
<dbReference type="InterPro" id="IPR003346">
    <property type="entry name" value="Transposase_20"/>
</dbReference>
<dbReference type="AlphaFoldDB" id="A0A6S6SF70"/>
<evidence type="ECO:0000313" key="5">
    <source>
        <dbReference type="EMBL" id="CAA6803664.1"/>
    </source>
</evidence>
<feature type="coiled-coil region" evidence="1">
    <location>
        <begin position="156"/>
        <end position="183"/>
    </location>
</feature>